<dbReference type="GO" id="GO:0008478">
    <property type="term" value="F:pyridoxal kinase activity"/>
    <property type="evidence" value="ECO:0007669"/>
    <property type="project" value="UniProtKB-EC"/>
</dbReference>
<evidence type="ECO:0000256" key="11">
    <source>
        <dbReference type="ARBA" id="ARBA00042396"/>
    </source>
</evidence>
<evidence type="ECO:0000313" key="16">
    <source>
        <dbReference type="Proteomes" id="UP000572212"/>
    </source>
</evidence>
<dbReference type="PANTHER" id="PTHR20858:SF19">
    <property type="entry name" value="PYRIDOXINE KINASE"/>
    <property type="match status" value="1"/>
</dbReference>
<comment type="catalytic activity">
    <reaction evidence="13">
        <text>pyridoxal + ATP = pyridoxal 5'-phosphate + ADP + H(+)</text>
        <dbReference type="Rhea" id="RHEA:10224"/>
        <dbReference type="ChEBI" id="CHEBI:15378"/>
        <dbReference type="ChEBI" id="CHEBI:17310"/>
        <dbReference type="ChEBI" id="CHEBI:30616"/>
        <dbReference type="ChEBI" id="CHEBI:456216"/>
        <dbReference type="ChEBI" id="CHEBI:597326"/>
        <dbReference type="EC" id="2.7.1.35"/>
    </reaction>
</comment>
<keyword evidence="8" id="KW-0460">Magnesium</keyword>
<evidence type="ECO:0000256" key="1">
    <source>
        <dbReference type="ARBA" id="ARBA00009879"/>
    </source>
</evidence>
<comment type="caution">
    <text evidence="15">The sequence shown here is derived from an EMBL/GenBank/DDBJ whole genome shotgun (WGS) entry which is preliminary data.</text>
</comment>
<name>A0A841RP33_9BACI</name>
<evidence type="ECO:0000256" key="3">
    <source>
        <dbReference type="ARBA" id="ARBA00022679"/>
    </source>
</evidence>
<keyword evidence="4" id="KW-0479">Metal-binding</keyword>
<keyword evidence="3 15" id="KW-0808">Transferase</keyword>
<evidence type="ECO:0000256" key="6">
    <source>
        <dbReference type="ARBA" id="ARBA00022777"/>
    </source>
</evidence>
<evidence type="ECO:0000256" key="7">
    <source>
        <dbReference type="ARBA" id="ARBA00022840"/>
    </source>
</evidence>
<comment type="similarity">
    <text evidence="1">Belongs to the ThiD family.</text>
</comment>
<dbReference type="AlphaFoldDB" id="A0A841RP33"/>
<evidence type="ECO:0000256" key="12">
    <source>
        <dbReference type="ARBA" id="ARBA00042531"/>
    </source>
</evidence>
<dbReference type="GO" id="GO:0005524">
    <property type="term" value="F:ATP binding"/>
    <property type="evidence" value="ECO:0007669"/>
    <property type="project" value="UniProtKB-KW"/>
</dbReference>
<dbReference type="Gene3D" id="3.40.1190.20">
    <property type="match status" value="1"/>
</dbReference>
<evidence type="ECO:0000256" key="2">
    <source>
        <dbReference type="ARBA" id="ARBA00012104"/>
    </source>
</evidence>
<dbReference type="InterPro" id="IPR029056">
    <property type="entry name" value="Ribokinase-like"/>
</dbReference>
<dbReference type="Pfam" id="PF08543">
    <property type="entry name" value="Phos_pyr_kin"/>
    <property type="match status" value="1"/>
</dbReference>
<dbReference type="FunFam" id="3.40.1190.20:FF:000003">
    <property type="entry name" value="Phosphomethylpyrimidine kinase ThiD"/>
    <property type="match status" value="1"/>
</dbReference>
<dbReference type="SUPFAM" id="SSF53613">
    <property type="entry name" value="Ribokinase-like"/>
    <property type="match status" value="1"/>
</dbReference>
<feature type="domain" description="Pyridoxamine kinase/Phosphomethylpyrimidine kinase" evidence="14">
    <location>
        <begin position="16"/>
        <end position="257"/>
    </location>
</feature>
<evidence type="ECO:0000256" key="13">
    <source>
        <dbReference type="ARBA" id="ARBA00049293"/>
    </source>
</evidence>
<keyword evidence="16" id="KW-1185">Reference proteome</keyword>
<dbReference type="GO" id="GO:0008902">
    <property type="term" value="F:hydroxymethylpyrimidine kinase activity"/>
    <property type="evidence" value="ECO:0007669"/>
    <property type="project" value="TreeGrafter"/>
</dbReference>
<keyword evidence="7" id="KW-0067">ATP-binding</keyword>
<evidence type="ECO:0000256" key="5">
    <source>
        <dbReference type="ARBA" id="ARBA00022741"/>
    </source>
</evidence>
<dbReference type="EC" id="2.7.1.35" evidence="2"/>
<dbReference type="EMBL" id="JACHON010000008">
    <property type="protein sequence ID" value="MBB6513146.1"/>
    <property type="molecule type" value="Genomic_DNA"/>
</dbReference>
<dbReference type="CDD" id="cd01169">
    <property type="entry name" value="HMPP_kinase"/>
    <property type="match status" value="1"/>
</dbReference>
<proteinExistence type="inferred from homology"/>
<dbReference type="GO" id="GO:0046872">
    <property type="term" value="F:metal ion binding"/>
    <property type="evidence" value="ECO:0007669"/>
    <property type="project" value="UniProtKB-KW"/>
</dbReference>
<reference evidence="15 16" key="1">
    <citation type="submission" date="2020-08" db="EMBL/GenBank/DDBJ databases">
        <title>Genomic Encyclopedia of Type Strains, Phase IV (KMG-IV): sequencing the most valuable type-strain genomes for metagenomic binning, comparative biology and taxonomic classification.</title>
        <authorList>
            <person name="Goeker M."/>
        </authorList>
    </citation>
    <scope>NUCLEOTIDE SEQUENCE [LARGE SCALE GENOMIC DNA]</scope>
    <source>
        <strain evidence="15 16">DSM 11805</strain>
    </source>
</reference>
<dbReference type="Proteomes" id="UP000572212">
    <property type="component" value="Unassembled WGS sequence"/>
</dbReference>
<dbReference type="NCBIfam" id="TIGR00097">
    <property type="entry name" value="HMP-P_kinase"/>
    <property type="match status" value="1"/>
</dbReference>
<sequence>MSDMKRVVTIAGAAAQGSAGIQADLKTFQERDVYGMAVITATVARHSKATKGIYIRSIEEIEDQFYTIQERVGFDAIKTGMLFSEEIIKKTVELIDSQSTSTLVVDPVMVGKMGSQLLQDSAITVLKNELIPKATVITPNRLEASKLLDREVIAEKSELIQAAIDLHKLGAKHVVLTGGVVGQEAIDVYYNGQESYVLRNEAIKTVNTSGAGCTFAACLTAELAKNTPVYEAVKISKDVVYQAIKHSLSFGEGVGSVRHGAYRQCNDG</sequence>
<dbReference type="InterPro" id="IPR004399">
    <property type="entry name" value="HMP/HMP-P_kinase_dom"/>
</dbReference>
<evidence type="ECO:0000256" key="9">
    <source>
        <dbReference type="ARBA" id="ARBA00042307"/>
    </source>
</evidence>
<accession>A0A841RP33</accession>
<keyword evidence="5" id="KW-0547">Nucleotide-binding</keyword>
<evidence type="ECO:0000256" key="4">
    <source>
        <dbReference type="ARBA" id="ARBA00022723"/>
    </source>
</evidence>
<keyword evidence="6 15" id="KW-0418">Kinase</keyword>
<gene>
    <name evidence="15" type="ORF">GGQ92_001936</name>
</gene>
<evidence type="ECO:0000259" key="14">
    <source>
        <dbReference type="Pfam" id="PF08543"/>
    </source>
</evidence>
<dbReference type="GO" id="GO:0009228">
    <property type="term" value="P:thiamine biosynthetic process"/>
    <property type="evidence" value="ECO:0007669"/>
    <property type="project" value="InterPro"/>
</dbReference>
<dbReference type="GO" id="GO:0005829">
    <property type="term" value="C:cytosol"/>
    <property type="evidence" value="ECO:0007669"/>
    <property type="project" value="TreeGrafter"/>
</dbReference>
<dbReference type="InterPro" id="IPR013749">
    <property type="entry name" value="PM/HMP-P_kinase-1"/>
</dbReference>
<dbReference type="GO" id="GO:0008972">
    <property type="term" value="F:phosphomethylpyrimidine kinase activity"/>
    <property type="evidence" value="ECO:0007669"/>
    <property type="project" value="InterPro"/>
</dbReference>
<protein>
    <recommendedName>
        <fullName evidence="2">pyridoxal kinase</fullName>
        <ecNumber evidence="2">2.7.1.35</ecNumber>
    </recommendedName>
    <alternativeName>
        <fullName evidence="10">PN/PL/PM kinase</fullName>
    </alternativeName>
    <alternativeName>
        <fullName evidence="11">Pyridoxal kinase</fullName>
    </alternativeName>
    <alternativeName>
        <fullName evidence="9">Pyridoxamine kinase</fullName>
    </alternativeName>
    <alternativeName>
        <fullName evidence="12">Vitamin B6 kinase</fullName>
    </alternativeName>
</protein>
<organism evidence="15 16">
    <name type="scientific">Gracilibacillus halotolerans</name>
    <dbReference type="NCBI Taxonomy" id="74386"/>
    <lineage>
        <taxon>Bacteria</taxon>
        <taxon>Bacillati</taxon>
        <taxon>Bacillota</taxon>
        <taxon>Bacilli</taxon>
        <taxon>Bacillales</taxon>
        <taxon>Bacillaceae</taxon>
        <taxon>Gracilibacillus</taxon>
    </lineage>
</organism>
<evidence type="ECO:0000256" key="10">
    <source>
        <dbReference type="ARBA" id="ARBA00042348"/>
    </source>
</evidence>
<evidence type="ECO:0000313" key="15">
    <source>
        <dbReference type="EMBL" id="MBB6513146.1"/>
    </source>
</evidence>
<dbReference type="PANTHER" id="PTHR20858">
    <property type="entry name" value="PHOSPHOMETHYLPYRIMIDINE KINASE"/>
    <property type="match status" value="1"/>
</dbReference>
<evidence type="ECO:0000256" key="8">
    <source>
        <dbReference type="ARBA" id="ARBA00022842"/>
    </source>
</evidence>